<dbReference type="InterPro" id="IPR005702">
    <property type="entry name" value="Wzc-like_C"/>
</dbReference>
<dbReference type="Pfam" id="PF13614">
    <property type="entry name" value="AAA_31"/>
    <property type="match status" value="1"/>
</dbReference>
<evidence type="ECO:0000256" key="2">
    <source>
        <dbReference type="ARBA" id="ARBA00022741"/>
    </source>
</evidence>
<evidence type="ECO:0000259" key="7">
    <source>
        <dbReference type="Pfam" id="PF13614"/>
    </source>
</evidence>
<keyword evidence="2" id="KW-0547">Nucleotide-binding</keyword>
<dbReference type="PANTHER" id="PTHR32309">
    <property type="entry name" value="TYROSINE-PROTEIN KINASE"/>
    <property type="match status" value="1"/>
</dbReference>
<dbReference type="PANTHER" id="PTHR32309:SF31">
    <property type="entry name" value="CAPSULAR EXOPOLYSACCHARIDE FAMILY"/>
    <property type="match status" value="1"/>
</dbReference>
<feature type="compositionally biased region" description="Polar residues" evidence="6">
    <location>
        <begin position="19"/>
        <end position="35"/>
    </location>
</feature>
<keyword evidence="9" id="KW-1185">Reference proteome</keyword>
<sequence length="264" mass="28933">MEHIEKALARAREMRSGHRGSTANDSARRPNTQASVHGVMPDYTETAVLPANARKASEERLVADDLRNPVADVYRVLRAQVLQRMKKLDISTIAVTGASHGDGATTTAANLAISIALDVNQTVLLVDLNLREPSIHRKFGLTPTKGIENYLHGECDIKDCLVNPGMRRLVVLPAFASKGESAELISSPRMAALVRELRNRYHDRIIIFDVPPLLESGETLGFLPNVEGVLFVARSGHTTKTELDRAADLLRNYQVIGTLLNGSR</sequence>
<dbReference type="EC" id="2.7.10.2" evidence="8"/>
<proteinExistence type="predicted"/>
<dbReference type="RefSeq" id="WP_379959169.1">
    <property type="nucleotide sequence ID" value="NZ_JAUYVI010000006.1"/>
</dbReference>
<protein>
    <submittedName>
        <fullName evidence="8">CpsD/CapB family tyrosine-protein kinase</fullName>
        <ecNumber evidence="8">2.7.10.2</ecNumber>
    </submittedName>
</protein>
<feature type="region of interest" description="Disordered" evidence="6">
    <location>
        <begin position="1"/>
        <end position="35"/>
    </location>
</feature>
<evidence type="ECO:0000256" key="4">
    <source>
        <dbReference type="ARBA" id="ARBA00022840"/>
    </source>
</evidence>
<dbReference type="InterPro" id="IPR025669">
    <property type="entry name" value="AAA_dom"/>
</dbReference>
<name>A0ABU0YT80_9PROT</name>
<evidence type="ECO:0000313" key="9">
    <source>
        <dbReference type="Proteomes" id="UP001230156"/>
    </source>
</evidence>
<feature type="compositionally biased region" description="Basic and acidic residues" evidence="6">
    <location>
        <begin position="1"/>
        <end position="16"/>
    </location>
</feature>
<dbReference type="Proteomes" id="UP001230156">
    <property type="component" value="Unassembled WGS sequence"/>
</dbReference>
<dbReference type="GO" id="GO:0004715">
    <property type="term" value="F:non-membrane spanning protein tyrosine kinase activity"/>
    <property type="evidence" value="ECO:0007669"/>
    <property type="project" value="UniProtKB-EC"/>
</dbReference>
<keyword evidence="1 8" id="KW-0808">Transferase</keyword>
<dbReference type="EMBL" id="JAUYVI010000006">
    <property type="protein sequence ID" value="MDQ7250211.1"/>
    <property type="molecule type" value="Genomic_DNA"/>
</dbReference>
<organism evidence="8 9">
    <name type="scientific">Dongia sedimenti</name>
    <dbReference type="NCBI Taxonomy" id="3064282"/>
    <lineage>
        <taxon>Bacteria</taxon>
        <taxon>Pseudomonadati</taxon>
        <taxon>Pseudomonadota</taxon>
        <taxon>Alphaproteobacteria</taxon>
        <taxon>Rhodospirillales</taxon>
        <taxon>Dongiaceae</taxon>
        <taxon>Dongia</taxon>
    </lineage>
</organism>
<evidence type="ECO:0000256" key="1">
    <source>
        <dbReference type="ARBA" id="ARBA00022679"/>
    </source>
</evidence>
<gene>
    <name evidence="8" type="ORF">Q8A70_21145</name>
</gene>
<evidence type="ECO:0000256" key="6">
    <source>
        <dbReference type="SAM" id="MobiDB-lite"/>
    </source>
</evidence>
<feature type="domain" description="AAA" evidence="7">
    <location>
        <begin position="92"/>
        <end position="215"/>
    </location>
</feature>
<accession>A0ABU0YT80</accession>
<dbReference type="CDD" id="cd05387">
    <property type="entry name" value="BY-kinase"/>
    <property type="match status" value="1"/>
</dbReference>
<keyword evidence="4" id="KW-0067">ATP-binding</keyword>
<evidence type="ECO:0000313" key="8">
    <source>
        <dbReference type="EMBL" id="MDQ7250211.1"/>
    </source>
</evidence>
<comment type="caution">
    <text evidence="8">The sequence shown here is derived from an EMBL/GenBank/DDBJ whole genome shotgun (WGS) entry which is preliminary data.</text>
</comment>
<dbReference type="Gene3D" id="3.40.50.300">
    <property type="entry name" value="P-loop containing nucleotide triphosphate hydrolases"/>
    <property type="match status" value="1"/>
</dbReference>
<reference evidence="9" key="1">
    <citation type="submission" date="2023-08" db="EMBL/GenBank/DDBJ databases">
        <title>Rhodospirillaceae gen. nov., a novel taxon isolated from the Yangtze River Yuezi River estuary sludge.</title>
        <authorList>
            <person name="Ruan L."/>
        </authorList>
    </citation>
    <scope>NUCLEOTIDE SEQUENCE [LARGE SCALE GENOMIC DNA]</scope>
    <source>
        <strain evidence="9">R-7</strain>
    </source>
</reference>
<evidence type="ECO:0000256" key="3">
    <source>
        <dbReference type="ARBA" id="ARBA00022777"/>
    </source>
</evidence>
<evidence type="ECO:0000256" key="5">
    <source>
        <dbReference type="ARBA" id="ARBA00023137"/>
    </source>
</evidence>
<dbReference type="InterPro" id="IPR050445">
    <property type="entry name" value="Bact_polysacc_biosynth/exp"/>
</dbReference>
<keyword evidence="5" id="KW-0829">Tyrosine-protein kinase</keyword>
<keyword evidence="3 8" id="KW-0418">Kinase</keyword>
<dbReference type="SUPFAM" id="SSF52540">
    <property type="entry name" value="P-loop containing nucleoside triphosphate hydrolases"/>
    <property type="match status" value="1"/>
</dbReference>
<dbReference type="InterPro" id="IPR027417">
    <property type="entry name" value="P-loop_NTPase"/>
</dbReference>